<name>A0ABX0VYK9_9RHOB</name>
<sequence>MTPAARYAAAITILDEILGGDAAEPALLRWSRNSRFAGSKDRAAVRDIVFDGLRRKMSAAAVGGSLSGRGIVLGLLRQDGLDPSEVFTGIGHAPVPLAESEQAAGTPEGPDAVDWPAWLWPMLEVDWGEKATEVAGAQRDRAPVFIRTNTDMVTAQALRNILANQGIGAELHSSVSTALEVTDNARKLTNSEAFADGLFEPQDAASQAAVLRLPINEGDTVLDYCAGGGGKSLALAARGAKVTAHDIDERRMKDIPVRAERAGVKIDVAPKLGNQNFDLVFCDAPCSGSGTWRRTPDAKWRLTDERLADLMRIQASVLRNAAPFVKAGGTLAYATCSVLTCENRDVVNAFCEAEVWEVTDEMSLIPSADWDGFYLSVLRKLP</sequence>
<evidence type="ECO:0000313" key="7">
    <source>
        <dbReference type="EMBL" id="NIY72870.1"/>
    </source>
</evidence>
<dbReference type="RefSeq" id="WP_167638255.1">
    <property type="nucleotide sequence ID" value="NZ_JAATOP010000006.1"/>
</dbReference>
<proteinExistence type="inferred from homology"/>
<feature type="binding site" evidence="5">
    <location>
        <position position="283"/>
    </location>
    <ligand>
        <name>S-adenosyl-L-methionine</name>
        <dbReference type="ChEBI" id="CHEBI:59789"/>
    </ligand>
</feature>
<dbReference type="InterPro" id="IPR029063">
    <property type="entry name" value="SAM-dependent_MTases_sf"/>
</dbReference>
<dbReference type="PANTHER" id="PTHR22807:SF53">
    <property type="entry name" value="RIBOSOMAL RNA SMALL SUBUNIT METHYLTRANSFERASE B-RELATED"/>
    <property type="match status" value="1"/>
</dbReference>
<comment type="caution">
    <text evidence="7">The sequence shown here is derived from an EMBL/GenBank/DDBJ whole genome shotgun (WGS) entry which is preliminary data.</text>
</comment>
<keyword evidence="8" id="KW-1185">Reference proteome</keyword>
<reference evidence="7 8" key="1">
    <citation type="submission" date="2020-03" db="EMBL/GenBank/DDBJ databases">
        <title>Bacterial isolates of synthetic phycosphere.</title>
        <authorList>
            <person name="Fu H."/>
            <person name="Moran M.A."/>
        </authorList>
    </citation>
    <scope>NUCLEOTIDE SEQUENCE [LARGE SCALE GENOMIC DNA]</scope>
    <source>
        <strain evidence="7 8">HF1</strain>
    </source>
</reference>
<dbReference type="EMBL" id="JAATOP010000006">
    <property type="protein sequence ID" value="NIY72870.1"/>
    <property type="molecule type" value="Genomic_DNA"/>
</dbReference>
<comment type="similarity">
    <text evidence="5">Belongs to the class I-like SAM-binding methyltransferase superfamily. RsmB/NOP family.</text>
</comment>
<dbReference type="Pfam" id="PF01189">
    <property type="entry name" value="Methyltr_RsmB-F"/>
    <property type="match status" value="1"/>
</dbReference>
<comment type="caution">
    <text evidence="5">Lacks conserved residue(s) required for the propagation of feature annotation.</text>
</comment>
<evidence type="ECO:0000256" key="4">
    <source>
        <dbReference type="ARBA" id="ARBA00022884"/>
    </source>
</evidence>
<gene>
    <name evidence="7" type="ORF">HCZ30_10555</name>
</gene>
<dbReference type="InterPro" id="IPR049560">
    <property type="entry name" value="MeTrfase_RsmB-F_NOP2_cat"/>
</dbReference>
<evidence type="ECO:0000256" key="1">
    <source>
        <dbReference type="ARBA" id="ARBA00022603"/>
    </source>
</evidence>
<dbReference type="Proteomes" id="UP000709466">
    <property type="component" value="Unassembled WGS sequence"/>
</dbReference>
<dbReference type="InterPro" id="IPR001678">
    <property type="entry name" value="MeTrfase_RsmB-F_NOP2_dom"/>
</dbReference>
<evidence type="ECO:0000256" key="3">
    <source>
        <dbReference type="ARBA" id="ARBA00022691"/>
    </source>
</evidence>
<dbReference type="InterPro" id="IPR054728">
    <property type="entry name" value="RsmB-like_ferredoxin"/>
</dbReference>
<dbReference type="Gene3D" id="3.30.70.1170">
    <property type="entry name" value="Sun protein, domain 3"/>
    <property type="match status" value="1"/>
</dbReference>
<dbReference type="PANTHER" id="PTHR22807">
    <property type="entry name" value="NOP2 YEAST -RELATED NOL1/NOP2/FMU SUN DOMAIN-CONTAINING"/>
    <property type="match status" value="1"/>
</dbReference>
<evidence type="ECO:0000256" key="5">
    <source>
        <dbReference type="PROSITE-ProRule" id="PRU01023"/>
    </source>
</evidence>
<dbReference type="GO" id="GO:0032259">
    <property type="term" value="P:methylation"/>
    <property type="evidence" value="ECO:0007669"/>
    <property type="project" value="UniProtKB-KW"/>
</dbReference>
<organism evidence="7 8">
    <name type="scientific">Marivivens donghaensis</name>
    <dbReference type="NCBI Taxonomy" id="1699413"/>
    <lineage>
        <taxon>Bacteria</taxon>
        <taxon>Pseudomonadati</taxon>
        <taxon>Pseudomonadota</taxon>
        <taxon>Alphaproteobacteria</taxon>
        <taxon>Rhodobacterales</taxon>
        <taxon>Paracoccaceae</taxon>
        <taxon>Marivivens group</taxon>
        <taxon>Marivivens</taxon>
    </lineage>
</organism>
<dbReference type="GO" id="GO:0008168">
    <property type="term" value="F:methyltransferase activity"/>
    <property type="evidence" value="ECO:0007669"/>
    <property type="project" value="UniProtKB-KW"/>
</dbReference>
<keyword evidence="3 5" id="KW-0949">S-adenosyl-L-methionine</keyword>
<dbReference type="CDD" id="cd02440">
    <property type="entry name" value="AdoMet_MTases"/>
    <property type="match status" value="1"/>
</dbReference>
<evidence type="ECO:0000259" key="6">
    <source>
        <dbReference type="PROSITE" id="PS51686"/>
    </source>
</evidence>
<protein>
    <submittedName>
        <fullName evidence="7">RsmB/NOP family class I SAM-dependent RNA methyltransferase</fullName>
    </submittedName>
</protein>
<dbReference type="SUPFAM" id="SSF53335">
    <property type="entry name" value="S-adenosyl-L-methionine-dependent methyltransferases"/>
    <property type="match status" value="1"/>
</dbReference>
<feature type="domain" description="SAM-dependent MTase RsmB/NOP-type" evidence="6">
    <location>
        <begin position="134"/>
        <end position="382"/>
    </location>
</feature>
<dbReference type="InterPro" id="IPR023267">
    <property type="entry name" value="RCMT"/>
</dbReference>
<evidence type="ECO:0000256" key="2">
    <source>
        <dbReference type="ARBA" id="ARBA00022679"/>
    </source>
</evidence>
<feature type="binding site" evidence="5">
    <location>
        <position position="267"/>
    </location>
    <ligand>
        <name>S-adenosyl-L-methionine</name>
        <dbReference type="ChEBI" id="CHEBI:59789"/>
    </ligand>
</feature>
<keyword evidence="4 5" id="KW-0694">RNA-binding</keyword>
<dbReference type="PRINTS" id="PR02008">
    <property type="entry name" value="RCMTFAMILY"/>
</dbReference>
<dbReference type="Pfam" id="PF22458">
    <property type="entry name" value="RsmF-B_ferredox"/>
    <property type="match status" value="1"/>
</dbReference>
<keyword evidence="1 5" id="KW-0489">Methyltransferase</keyword>
<dbReference type="PROSITE" id="PS51686">
    <property type="entry name" value="SAM_MT_RSMB_NOP"/>
    <property type="match status" value="1"/>
</dbReference>
<feature type="active site" description="Nucleophile" evidence="5">
    <location>
        <position position="336"/>
    </location>
</feature>
<dbReference type="Gene3D" id="3.40.50.150">
    <property type="entry name" value="Vaccinia Virus protein VP39"/>
    <property type="match status" value="1"/>
</dbReference>
<accession>A0ABX0VYK9</accession>
<keyword evidence="2 5" id="KW-0808">Transferase</keyword>
<feature type="binding site" evidence="5">
    <location>
        <position position="246"/>
    </location>
    <ligand>
        <name>S-adenosyl-L-methionine</name>
        <dbReference type="ChEBI" id="CHEBI:59789"/>
    </ligand>
</feature>
<evidence type="ECO:0000313" key="8">
    <source>
        <dbReference type="Proteomes" id="UP000709466"/>
    </source>
</evidence>